<dbReference type="RefSeq" id="WP_144565390.1">
    <property type="nucleotide sequence ID" value="NZ_VIVN01000005.1"/>
</dbReference>
<feature type="transmembrane region" description="Helical" evidence="1">
    <location>
        <begin position="7"/>
        <end position="28"/>
    </location>
</feature>
<sequence length="159" mass="17737">MNRWATFFLKGVILFIGIVVLSVCLFWLPEIASRDAKVHPETAYLQYAFLLSAYLLSIPFFIGLYKVFKLFIYINQNKAFTEVSVRALKVIKYCAITISAFIVAGVIFVALYMEGDRAGVVAMGLYSTFASSVIATFAGVLQRLVNEVVNIISENDLIV</sequence>
<feature type="transmembrane region" description="Helical" evidence="1">
    <location>
        <begin position="93"/>
        <end position="113"/>
    </location>
</feature>
<keyword evidence="3" id="KW-1185">Reference proteome</keyword>
<feature type="transmembrane region" description="Helical" evidence="1">
    <location>
        <begin position="119"/>
        <end position="141"/>
    </location>
</feature>
<dbReference type="AlphaFoldDB" id="A0A561DEW4"/>
<reference evidence="2 3" key="1">
    <citation type="submission" date="2019-06" db="EMBL/GenBank/DDBJ databases">
        <title>Sorghum-associated microbial communities from plants grown in Nebraska, USA.</title>
        <authorList>
            <person name="Schachtman D."/>
        </authorList>
    </citation>
    <scope>NUCLEOTIDE SEQUENCE [LARGE SCALE GENOMIC DNA]</scope>
    <source>
        <strain evidence="2 3">2482</strain>
    </source>
</reference>
<keyword evidence="1" id="KW-0812">Transmembrane</keyword>
<evidence type="ECO:0000313" key="2">
    <source>
        <dbReference type="EMBL" id="TWE01934.1"/>
    </source>
</evidence>
<evidence type="ECO:0000256" key="1">
    <source>
        <dbReference type="SAM" id="Phobius"/>
    </source>
</evidence>
<accession>A0A561DEW4</accession>
<organism evidence="2 3">
    <name type="scientific">Neobacillus bataviensis</name>
    <dbReference type="NCBI Taxonomy" id="220685"/>
    <lineage>
        <taxon>Bacteria</taxon>
        <taxon>Bacillati</taxon>
        <taxon>Bacillota</taxon>
        <taxon>Bacilli</taxon>
        <taxon>Bacillales</taxon>
        <taxon>Bacillaceae</taxon>
        <taxon>Neobacillus</taxon>
    </lineage>
</organism>
<gene>
    <name evidence="2" type="ORF">FB550_105303</name>
</gene>
<comment type="caution">
    <text evidence="2">The sequence shown here is derived from an EMBL/GenBank/DDBJ whole genome shotgun (WGS) entry which is preliminary data.</text>
</comment>
<dbReference type="EMBL" id="VIVN01000005">
    <property type="protein sequence ID" value="TWE01934.1"/>
    <property type="molecule type" value="Genomic_DNA"/>
</dbReference>
<protein>
    <submittedName>
        <fullName evidence="2">DUF2975 family protein</fullName>
    </submittedName>
</protein>
<name>A0A561DEW4_9BACI</name>
<dbReference type="Pfam" id="PF11188">
    <property type="entry name" value="DUF2975"/>
    <property type="match status" value="1"/>
</dbReference>
<dbReference type="InterPro" id="IPR021354">
    <property type="entry name" value="DUF2975"/>
</dbReference>
<feature type="transmembrane region" description="Helical" evidence="1">
    <location>
        <begin position="48"/>
        <end position="72"/>
    </location>
</feature>
<keyword evidence="1" id="KW-0472">Membrane</keyword>
<dbReference type="Proteomes" id="UP000319671">
    <property type="component" value="Unassembled WGS sequence"/>
</dbReference>
<keyword evidence="1" id="KW-1133">Transmembrane helix</keyword>
<proteinExistence type="predicted"/>
<evidence type="ECO:0000313" key="3">
    <source>
        <dbReference type="Proteomes" id="UP000319671"/>
    </source>
</evidence>